<accession>A0A1S7UMV8</accession>
<dbReference type="Proteomes" id="UP000054516">
    <property type="component" value="Unassembled WGS sequence"/>
</dbReference>
<evidence type="ECO:0000313" key="2">
    <source>
        <dbReference type="Proteomes" id="UP000054516"/>
    </source>
</evidence>
<proteinExistence type="predicted"/>
<protein>
    <submittedName>
        <fullName evidence="1">Uncharacterized protein</fullName>
    </submittedName>
</protein>
<keyword evidence="2" id="KW-1185">Reference proteome</keyword>
<dbReference type="AlphaFoldDB" id="A0A1S7UMV8"/>
<gene>
    <name evidence="1" type="ORF">SAMD00023353_1102350</name>
</gene>
<sequence>MNPATNVNADDNIPITQRINKILGFLNLTQHILSPIGGAGCTLECYKDLMELPVACKVQHVSSCNCKEPDPALVREYLEKIYADGVEKSRFTSDGLRTFEWLIHELCNEFNDSVEGGFNKPTNVPRHDGEGR</sequence>
<reference evidence="1" key="1">
    <citation type="submission" date="2016-03" db="EMBL/GenBank/DDBJ databases">
        <title>Draft genome sequence of Rosellinia necatrix.</title>
        <authorList>
            <person name="Kanematsu S."/>
        </authorList>
    </citation>
    <scope>NUCLEOTIDE SEQUENCE [LARGE SCALE GENOMIC DNA]</scope>
    <source>
        <strain evidence="1">W97</strain>
    </source>
</reference>
<dbReference type="EMBL" id="DF977456">
    <property type="protein sequence ID" value="GAP84693.1"/>
    <property type="molecule type" value="Genomic_DNA"/>
</dbReference>
<organism evidence="1">
    <name type="scientific">Rosellinia necatrix</name>
    <name type="common">White root-rot fungus</name>
    <dbReference type="NCBI Taxonomy" id="77044"/>
    <lineage>
        <taxon>Eukaryota</taxon>
        <taxon>Fungi</taxon>
        <taxon>Dikarya</taxon>
        <taxon>Ascomycota</taxon>
        <taxon>Pezizomycotina</taxon>
        <taxon>Sordariomycetes</taxon>
        <taxon>Xylariomycetidae</taxon>
        <taxon>Xylariales</taxon>
        <taxon>Xylariaceae</taxon>
        <taxon>Rosellinia</taxon>
    </lineage>
</organism>
<name>A0A1S7UMV8_ROSNE</name>
<evidence type="ECO:0000313" key="1">
    <source>
        <dbReference type="EMBL" id="GAP84693.1"/>
    </source>
</evidence>
<dbReference type="OrthoDB" id="4769808at2759"/>